<dbReference type="InterPro" id="IPR012480">
    <property type="entry name" value="Hepar_II_III_C"/>
</dbReference>
<organism evidence="6 7">
    <name type="scientific">Pseudaquabacterium terrae</name>
    <dbReference type="NCBI Taxonomy" id="2732868"/>
    <lineage>
        <taxon>Bacteria</taxon>
        <taxon>Pseudomonadati</taxon>
        <taxon>Pseudomonadota</taxon>
        <taxon>Betaproteobacteria</taxon>
        <taxon>Burkholderiales</taxon>
        <taxon>Sphaerotilaceae</taxon>
        <taxon>Pseudaquabacterium</taxon>
    </lineage>
</organism>
<protein>
    <submittedName>
        <fullName evidence="6">Heparinase II/III family protein</fullName>
    </submittedName>
</protein>
<dbReference type="Gene3D" id="1.50.10.100">
    <property type="entry name" value="Chondroitin AC/alginate lyase"/>
    <property type="match status" value="1"/>
</dbReference>
<dbReference type="Gene3D" id="2.70.98.70">
    <property type="match status" value="1"/>
</dbReference>
<comment type="subcellular location">
    <subcellularLocation>
        <location evidence="1">Cell envelope</location>
    </subcellularLocation>
</comment>
<dbReference type="Pfam" id="PF16889">
    <property type="entry name" value="Hepar_II_III_N"/>
    <property type="match status" value="1"/>
</dbReference>
<evidence type="ECO:0000313" key="6">
    <source>
        <dbReference type="EMBL" id="NRF66518.1"/>
    </source>
</evidence>
<feature type="domain" description="Heparinase II/III-like C-terminal" evidence="4">
    <location>
        <begin position="393"/>
        <end position="543"/>
    </location>
</feature>
<dbReference type="InterPro" id="IPR008929">
    <property type="entry name" value="Chondroitin_lyas"/>
</dbReference>
<evidence type="ECO:0000259" key="4">
    <source>
        <dbReference type="Pfam" id="PF07940"/>
    </source>
</evidence>
<feature type="region of interest" description="Disordered" evidence="2">
    <location>
        <begin position="324"/>
        <end position="352"/>
    </location>
</feature>
<feature type="transmembrane region" description="Helical" evidence="3">
    <location>
        <begin position="710"/>
        <end position="729"/>
    </location>
</feature>
<keyword evidence="3" id="KW-1133">Transmembrane helix</keyword>
<feature type="domain" description="Heparin-sulfate lyase N-terminal" evidence="5">
    <location>
        <begin position="128"/>
        <end position="330"/>
    </location>
</feature>
<name>A0ABX2EC61_9BURK</name>
<dbReference type="SUPFAM" id="SSF48230">
    <property type="entry name" value="Chondroitin AC/alginate lyase"/>
    <property type="match status" value="1"/>
</dbReference>
<evidence type="ECO:0000256" key="3">
    <source>
        <dbReference type="SAM" id="Phobius"/>
    </source>
</evidence>
<keyword evidence="3" id="KW-0812">Transmembrane</keyword>
<dbReference type="Proteomes" id="UP000737171">
    <property type="component" value="Unassembled WGS sequence"/>
</dbReference>
<proteinExistence type="predicted"/>
<accession>A0ABX2EC61</accession>
<keyword evidence="7" id="KW-1185">Reference proteome</keyword>
<dbReference type="Pfam" id="PF07940">
    <property type="entry name" value="Hepar_II_III_C"/>
    <property type="match status" value="1"/>
</dbReference>
<evidence type="ECO:0000256" key="2">
    <source>
        <dbReference type="SAM" id="MobiDB-lite"/>
    </source>
</evidence>
<keyword evidence="3" id="KW-0472">Membrane</keyword>
<dbReference type="RefSeq" id="WP_173121647.1">
    <property type="nucleotide sequence ID" value="NZ_JABRWJ010000002.1"/>
</dbReference>
<reference evidence="6 7" key="1">
    <citation type="submission" date="2020-05" db="EMBL/GenBank/DDBJ databases">
        <title>Aquincola sp. isolate from soil.</title>
        <authorList>
            <person name="Han J."/>
            <person name="Kim D.-U."/>
        </authorList>
    </citation>
    <scope>NUCLEOTIDE SEQUENCE [LARGE SCALE GENOMIC DNA]</scope>
    <source>
        <strain evidence="6 7">S2</strain>
    </source>
</reference>
<dbReference type="EMBL" id="JABRWJ010000002">
    <property type="protein sequence ID" value="NRF66518.1"/>
    <property type="molecule type" value="Genomic_DNA"/>
</dbReference>
<dbReference type="InterPro" id="IPR031680">
    <property type="entry name" value="Hepar_II_III_N"/>
</dbReference>
<gene>
    <name evidence="6" type="ORF">HLB44_05950</name>
</gene>
<feature type="transmembrane region" description="Helical" evidence="3">
    <location>
        <begin position="680"/>
        <end position="698"/>
    </location>
</feature>
<evidence type="ECO:0000259" key="5">
    <source>
        <dbReference type="Pfam" id="PF16889"/>
    </source>
</evidence>
<evidence type="ECO:0000313" key="7">
    <source>
        <dbReference type="Proteomes" id="UP000737171"/>
    </source>
</evidence>
<comment type="caution">
    <text evidence="6">The sequence shown here is derived from an EMBL/GenBank/DDBJ whole genome shotgun (WGS) entry which is preliminary data.</text>
</comment>
<evidence type="ECO:0000256" key="1">
    <source>
        <dbReference type="ARBA" id="ARBA00004196"/>
    </source>
</evidence>
<sequence>MSGSSRWRIAAAVLPLLLVLAIVWVPEWLHWYVPAPSISDAALQTARTEPADAVLAEIAAMPLSAARTEEDEQRIPLRALEVLNGRITLPGYPSTEISRPLAPRDLSAGPPTLQLMQASLAAPDMLLDAYRLSRDERFFAQARDDIVAFARFESSQWLNTGFLWNDHAIAARIPVLVKFWRIYRTRTDFDPAVGRQVLALAERSGRLLTRDSHYAYRTGHGILSDLGAMQVSLAFPVLDPQGAMRGHGQQRFARHLAYYVSAEGPTLLHSAGYHSSGLEFFGIALRLYSLANTPIPEDWWQRYDKSVDHYGKLRRPDGTLPLYGDTRSVSEGAGPPLTARGARNEAQPLRPRLDWPAPRRSVDLYPLSGHALWWDGAAEAATSQTAITWSYFPGLGHKLADDLSLVTWSNGRPWITNVGYWPWGFWGRPQATSWPGSNAPHRVGEPAVSKRESKLVAAASAAGVSFVDMQRDGPDGLQVRRQVLRLAERDLWLVLDATRGATGATATHWTFAPDLLAGRQDERRFRLVARGGERALTLSIDGPDSLRTEVLRGSREPFGGWVVDDREPVAAPTIAVRQSAASAWALAGFALSAADAPTPPTARMLKWTDAEHWTMAVDAASGRSELTRDGLRLTLGNGTALALAATPSQAPARQAVLSALAEAERGYPRFAERVHFRFRWTRWIVAAWVVQELLAFAVRRWRPRWVTPLRIFSIAAWIAAGVWLGFVYFEGMWW</sequence>